<evidence type="ECO:0000313" key="3">
    <source>
        <dbReference type="Proteomes" id="UP001358586"/>
    </source>
</evidence>
<evidence type="ECO:0000313" key="2">
    <source>
        <dbReference type="EMBL" id="KAK5775485.1"/>
    </source>
</evidence>
<protein>
    <submittedName>
        <fullName evidence="2">Uncharacterized protein</fullName>
    </submittedName>
</protein>
<organism evidence="2 3">
    <name type="scientific">Gossypium arboreum</name>
    <name type="common">Tree cotton</name>
    <name type="synonym">Gossypium nanking</name>
    <dbReference type="NCBI Taxonomy" id="29729"/>
    <lineage>
        <taxon>Eukaryota</taxon>
        <taxon>Viridiplantae</taxon>
        <taxon>Streptophyta</taxon>
        <taxon>Embryophyta</taxon>
        <taxon>Tracheophyta</taxon>
        <taxon>Spermatophyta</taxon>
        <taxon>Magnoliopsida</taxon>
        <taxon>eudicotyledons</taxon>
        <taxon>Gunneridae</taxon>
        <taxon>Pentapetalae</taxon>
        <taxon>rosids</taxon>
        <taxon>malvids</taxon>
        <taxon>Malvales</taxon>
        <taxon>Malvaceae</taxon>
        <taxon>Malvoideae</taxon>
        <taxon>Gossypium</taxon>
    </lineage>
</organism>
<dbReference type="EMBL" id="JARKNE010000012">
    <property type="protein sequence ID" value="KAK5775485.1"/>
    <property type="molecule type" value="Genomic_DNA"/>
</dbReference>
<reference evidence="2 3" key="1">
    <citation type="submission" date="2023-03" db="EMBL/GenBank/DDBJ databases">
        <title>WGS of Gossypium arboreum.</title>
        <authorList>
            <person name="Yu D."/>
        </authorList>
    </citation>
    <scope>NUCLEOTIDE SEQUENCE [LARGE SCALE GENOMIC DNA]</scope>
    <source>
        <tissue evidence="2">Leaf</tissue>
    </source>
</reference>
<name>A0ABR0MNR6_GOSAR</name>
<dbReference type="Proteomes" id="UP001358586">
    <property type="component" value="Chromosome 12"/>
</dbReference>
<proteinExistence type="predicted"/>
<feature type="region of interest" description="Disordered" evidence="1">
    <location>
        <begin position="30"/>
        <end position="51"/>
    </location>
</feature>
<feature type="compositionally biased region" description="Basic and acidic residues" evidence="1">
    <location>
        <begin position="37"/>
        <end position="51"/>
    </location>
</feature>
<gene>
    <name evidence="2" type="ORF">PVK06_043380</name>
</gene>
<sequence>MLHMRMIEHQCGTDLPQYHLTHAIDEEDLEDVPDDVPPQHEELSTTPLRERPVHAAAPLAHLSDRLTHFRVVLHDTVQDDSRARLAT</sequence>
<keyword evidence="3" id="KW-1185">Reference proteome</keyword>
<comment type="caution">
    <text evidence="2">The sequence shown here is derived from an EMBL/GenBank/DDBJ whole genome shotgun (WGS) entry which is preliminary data.</text>
</comment>
<evidence type="ECO:0000256" key="1">
    <source>
        <dbReference type="SAM" id="MobiDB-lite"/>
    </source>
</evidence>
<accession>A0ABR0MNR6</accession>